<sequence length="39" mass="4493">MMIGWAIGGVSLMTINSCHDVQLKIQYTRQQSREHYSLP</sequence>
<dbReference type="EMBL" id="HACA01008708">
    <property type="protein sequence ID" value="CDW26069.1"/>
    <property type="molecule type" value="Transcribed_RNA"/>
</dbReference>
<name>A0A0K2TJH0_LEPSM</name>
<accession>A0A0K2TJH0</accession>
<organism evidence="1">
    <name type="scientific">Lepeophtheirus salmonis</name>
    <name type="common">Salmon louse</name>
    <name type="synonym">Caligus salmonis</name>
    <dbReference type="NCBI Taxonomy" id="72036"/>
    <lineage>
        <taxon>Eukaryota</taxon>
        <taxon>Metazoa</taxon>
        <taxon>Ecdysozoa</taxon>
        <taxon>Arthropoda</taxon>
        <taxon>Crustacea</taxon>
        <taxon>Multicrustacea</taxon>
        <taxon>Hexanauplia</taxon>
        <taxon>Copepoda</taxon>
        <taxon>Siphonostomatoida</taxon>
        <taxon>Caligidae</taxon>
        <taxon>Lepeophtheirus</taxon>
    </lineage>
</organism>
<dbReference type="AlphaFoldDB" id="A0A0K2TJH0"/>
<proteinExistence type="predicted"/>
<evidence type="ECO:0000313" key="1">
    <source>
        <dbReference type="EMBL" id="CDW26069.1"/>
    </source>
</evidence>
<reference evidence="1" key="1">
    <citation type="submission" date="2014-05" db="EMBL/GenBank/DDBJ databases">
        <authorList>
            <person name="Chronopoulou M."/>
        </authorList>
    </citation>
    <scope>NUCLEOTIDE SEQUENCE</scope>
    <source>
        <tissue evidence="1">Whole organism</tissue>
    </source>
</reference>
<protein>
    <submittedName>
        <fullName evidence="1">Uncharacterized protein</fullName>
    </submittedName>
</protein>